<dbReference type="InterPro" id="IPR035248">
    <property type="entry name" value="PRMT5_C"/>
</dbReference>
<feature type="binding site" evidence="6">
    <location>
        <position position="373"/>
    </location>
    <ligand>
        <name>S-adenosyl-L-methionine</name>
        <dbReference type="ChEBI" id="CHEBI:59789"/>
    </ligand>
</feature>
<name>A0A2G5ULK9_9PELO</name>
<comment type="similarity">
    <text evidence="4">Belongs to the class I-like SAM-binding methyltransferase superfamily.</text>
</comment>
<organism evidence="12 13">
    <name type="scientific">Caenorhabditis nigoni</name>
    <dbReference type="NCBI Taxonomy" id="1611254"/>
    <lineage>
        <taxon>Eukaryota</taxon>
        <taxon>Metazoa</taxon>
        <taxon>Ecdysozoa</taxon>
        <taxon>Nematoda</taxon>
        <taxon>Chromadorea</taxon>
        <taxon>Rhabditida</taxon>
        <taxon>Rhabditina</taxon>
        <taxon>Rhabditomorpha</taxon>
        <taxon>Rhabditoidea</taxon>
        <taxon>Rhabditidae</taxon>
        <taxon>Peloderinae</taxon>
        <taxon>Caenorhabditis</taxon>
    </lineage>
</organism>
<feature type="active site" description="Proton donor/acceptor" evidence="5">
    <location>
        <position position="520"/>
    </location>
</feature>
<comment type="caution">
    <text evidence="12">The sequence shown here is derived from an EMBL/GenBank/DDBJ whole genome shotgun (WGS) entry which is preliminary data.</text>
</comment>
<feature type="domain" description="PRMT5 TIM barrel" evidence="10">
    <location>
        <begin position="81"/>
        <end position="309"/>
    </location>
</feature>
<feature type="binding site" evidence="6">
    <location>
        <position position="471"/>
    </location>
    <ligand>
        <name>S-adenosyl-L-methionine</name>
        <dbReference type="ChEBI" id="CHEBI:59789"/>
    </ligand>
</feature>
<evidence type="ECO:0000256" key="2">
    <source>
        <dbReference type="ARBA" id="ARBA00022679"/>
    </source>
</evidence>
<feature type="domain" description="PRMT5 oligomerisation" evidence="11">
    <location>
        <begin position="552"/>
        <end position="753"/>
    </location>
</feature>
<feature type="site" description="Critical for specifying symmetric addition of methyl groups" evidence="7">
    <location>
        <position position="376"/>
    </location>
</feature>
<dbReference type="GO" id="GO:0005829">
    <property type="term" value="C:cytosol"/>
    <property type="evidence" value="ECO:0007669"/>
    <property type="project" value="TreeGrafter"/>
</dbReference>
<evidence type="ECO:0000313" key="12">
    <source>
        <dbReference type="EMBL" id="PIC40221.1"/>
    </source>
</evidence>
<keyword evidence="1 4" id="KW-0489">Methyltransferase</keyword>
<dbReference type="PROSITE" id="PS51678">
    <property type="entry name" value="SAM_MT_PRMT"/>
    <property type="match status" value="1"/>
</dbReference>
<evidence type="ECO:0000259" key="9">
    <source>
        <dbReference type="Pfam" id="PF05185"/>
    </source>
</evidence>
<feature type="domain" description="PRMT5 arginine-N-methyltransferase" evidence="9">
    <location>
        <begin position="463"/>
        <end position="549"/>
    </location>
</feature>
<evidence type="ECO:0000256" key="3">
    <source>
        <dbReference type="ARBA" id="ARBA00022691"/>
    </source>
</evidence>
<proteinExistence type="inferred from homology"/>
<dbReference type="InterPro" id="IPR029063">
    <property type="entry name" value="SAM-dependent_MTases_sf"/>
</dbReference>
<evidence type="ECO:0000256" key="4">
    <source>
        <dbReference type="PIRNR" id="PIRNR015894"/>
    </source>
</evidence>
<evidence type="ECO:0000256" key="1">
    <source>
        <dbReference type="ARBA" id="ARBA00022603"/>
    </source>
</evidence>
<evidence type="ECO:0000259" key="11">
    <source>
        <dbReference type="Pfam" id="PF17286"/>
    </source>
</evidence>
<dbReference type="GO" id="GO:0032259">
    <property type="term" value="P:methylation"/>
    <property type="evidence" value="ECO:0007669"/>
    <property type="project" value="UniProtKB-KW"/>
</dbReference>
<dbReference type="Gene3D" id="3.20.20.150">
    <property type="entry name" value="Divalent-metal-dependent TIM barrel enzymes"/>
    <property type="match status" value="1"/>
</dbReference>
<dbReference type="InterPro" id="IPR007857">
    <property type="entry name" value="Arg_MeTrfase_PRMT5"/>
</dbReference>
<evidence type="ECO:0000313" key="13">
    <source>
        <dbReference type="Proteomes" id="UP000230233"/>
    </source>
</evidence>
<evidence type="ECO:0000256" key="8">
    <source>
        <dbReference type="SAM" id="MobiDB-lite"/>
    </source>
</evidence>
<dbReference type="GO" id="GO:0006355">
    <property type="term" value="P:regulation of DNA-templated transcription"/>
    <property type="evidence" value="ECO:0007669"/>
    <property type="project" value="TreeGrafter"/>
</dbReference>
<dbReference type="STRING" id="1611254.A0A2G5ULK9"/>
<dbReference type="Pfam" id="PF17285">
    <property type="entry name" value="PRMT5_TIM"/>
    <property type="match status" value="1"/>
</dbReference>
<feature type="region of interest" description="Disordered" evidence="8">
    <location>
        <begin position="1"/>
        <end position="43"/>
    </location>
</feature>
<dbReference type="FunFam" id="2.70.160.11:FF:000028">
    <property type="entry name" value="Protein arginine N-methyltransferase 5"/>
    <property type="match status" value="1"/>
</dbReference>
<dbReference type="GO" id="GO:0016274">
    <property type="term" value="F:protein-arginine N-methyltransferase activity"/>
    <property type="evidence" value="ECO:0007669"/>
    <property type="project" value="InterPro"/>
</dbReference>
<dbReference type="AlphaFoldDB" id="A0A2G5ULK9"/>
<dbReference type="InterPro" id="IPR025799">
    <property type="entry name" value="Arg_MeTrfase"/>
</dbReference>
<feature type="binding site" evidence="6">
    <location>
        <begin position="382"/>
        <end position="383"/>
    </location>
    <ligand>
        <name>S-adenosyl-L-methionine</name>
        <dbReference type="ChEBI" id="CHEBI:59789"/>
    </ligand>
</feature>
<feature type="active site" description="Proton donor/acceptor" evidence="5">
    <location>
        <position position="529"/>
    </location>
</feature>
<reference evidence="13" key="1">
    <citation type="submission" date="2017-10" db="EMBL/GenBank/DDBJ databases">
        <title>Rapid genome shrinkage in a self-fertile nematode reveals novel sperm competition proteins.</title>
        <authorList>
            <person name="Yin D."/>
            <person name="Schwarz E.M."/>
            <person name="Thomas C.G."/>
            <person name="Felde R.L."/>
            <person name="Korf I.F."/>
            <person name="Cutter A.D."/>
            <person name="Schartner C.M."/>
            <person name="Ralston E.J."/>
            <person name="Meyer B.J."/>
            <person name="Haag E.S."/>
        </authorList>
    </citation>
    <scope>NUCLEOTIDE SEQUENCE [LARGE SCALE GENOMIC DNA]</scope>
    <source>
        <strain evidence="13">JU1422</strain>
    </source>
</reference>
<gene>
    <name evidence="12" type="primary">Cni-prmt-5</name>
    <name evidence="12" type="synonym">Cnig_chr_III.g11640</name>
    <name evidence="12" type="ORF">B9Z55_011640</name>
</gene>
<feature type="binding site" evidence="6">
    <location>
        <begin position="498"/>
        <end position="499"/>
    </location>
    <ligand>
        <name>S-adenosyl-L-methionine</name>
        <dbReference type="ChEBI" id="CHEBI:59789"/>
    </ligand>
</feature>
<evidence type="ECO:0000256" key="6">
    <source>
        <dbReference type="PIRSR" id="PIRSR015894-2"/>
    </source>
</evidence>
<feature type="compositionally biased region" description="Low complexity" evidence="8">
    <location>
        <begin position="29"/>
        <end position="41"/>
    </location>
</feature>
<feature type="domain" description="PRMT5 arginine-N-methyltransferase" evidence="9">
    <location>
        <begin position="349"/>
        <end position="418"/>
    </location>
</feature>
<dbReference type="Gene3D" id="3.40.50.150">
    <property type="entry name" value="Vaccinia Virus protein VP39"/>
    <property type="match status" value="2"/>
</dbReference>
<sequence length="755" mass="85614">MSSHRTYADDLFPQEVMDSGTASPPQDYQSSTSTSSQSSHQHYLESANSRIHVGWVTSPYEANEELDTAISGHCSRLGEAKYTFVAFPVGGVVRGFWKPVEGAKNEPPVIQLPDVQLANNLWETYVTGRTSPWIDCDSEDPKFAELSEESLITELNYIAYMGLNSMTIQLKRISSPRTAALFNKWVWTRNTRFTMWIQLPSSVEQCLDFDPQSTPKTIDIWTIWANFRRGCYNFSGVYLQAMLRIAGDLPDEFVDRKRVDRWKAEPLGGFVVETDVYGTDRNGMASLSSAHTSFLRQLWTSDGLRILVDPKTDTFLYNVTLKAEYALALRQAVRDVNYKSSESSTTSLAVSEYKDVLQAPLQPLSENLDSSVYNVFEQDKIKYDAYGDAVMGVLKDLGADGRKEIVIYLLGGGRGPISSPNSPTKVNVPRNGPVTIGVYIHGTTILRAEKEYNTNFRQKGDHLKVKLYIVEKNANAIITLRYMNHRTWRRRVTIIESDMRSLPEIARKMNYHQPDLIVSELLGSIGDNELSPECLDGVTDFLKPETISIPQKYTSYVAPIMSNHIHQTIRAQSIPYLARGLPSHGRLQPELNGDGAWIQPYPQGDIINNMDQIYVVFLSKYISLSRESKEMFTFQHPNFQHQTNERSAFIEFPVDRNTDIMGFAGYFDLHLYKNVILSTVPETHTPGMMSWFPALIPLREQLRADDGDTVALKIDRKVDQGGVWYEWNAQLKKPNGEIITTPIQNPNGESYYMRM</sequence>
<evidence type="ECO:0000259" key="10">
    <source>
        <dbReference type="Pfam" id="PF17285"/>
    </source>
</evidence>
<dbReference type="SUPFAM" id="SSF53335">
    <property type="entry name" value="S-adenosyl-L-methionine-dependent methyltransferases"/>
    <property type="match status" value="1"/>
</dbReference>
<keyword evidence="13" id="KW-1185">Reference proteome</keyword>
<dbReference type="Pfam" id="PF05185">
    <property type="entry name" value="PRMT5"/>
    <property type="match status" value="2"/>
</dbReference>
<dbReference type="PANTHER" id="PTHR10738:SF0">
    <property type="entry name" value="PROTEIN ARGININE N-METHYLTRANSFERASE 5"/>
    <property type="match status" value="1"/>
</dbReference>
<dbReference type="Proteomes" id="UP000230233">
    <property type="component" value="Chromosome III"/>
</dbReference>
<dbReference type="Gene3D" id="2.70.160.11">
    <property type="entry name" value="Hnrnp arginine n-methyltransferase1"/>
    <property type="match status" value="1"/>
</dbReference>
<accession>A0A2G5ULK9</accession>
<keyword evidence="2 4" id="KW-0808">Transferase</keyword>
<evidence type="ECO:0000256" key="7">
    <source>
        <dbReference type="PIRSR" id="PIRSR015894-3"/>
    </source>
</evidence>
<dbReference type="PANTHER" id="PTHR10738">
    <property type="entry name" value="PROTEIN ARGININE N-METHYLTRANSFERASE 5"/>
    <property type="match status" value="1"/>
</dbReference>
<dbReference type="OrthoDB" id="1368803at2759"/>
<dbReference type="InterPro" id="IPR035075">
    <property type="entry name" value="PRMT5"/>
</dbReference>
<dbReference type="GO" id="GO:0005634">
    <property type="term" value="C:nucleus"/>
    <property type="evidence" value="ECO:0007669"/>
    <property type="project" value="TreeGrafter"/>
</dbReference>
<dbReference type="PIRSF" id="PIRSF015894">
    <property type="entry name" value="Skb1_MeTrfase"/>
    <property type="match status" value="1"/>
</dbReference>
<dbReference type="InterPro" id="IPR035247">
    <property type="entry name" value="PRMT5_TIM"/>
</dbReference>
<evidence type="ECO:0000256" key="5">
    <source>
        <dbReference type="PIRSR" id="PIRSR015894-1"/>
    </source>
</evidence>
<dbReference type="EMBL" id="PDUG01000003">
    <property type="protein sequence ID" value="PIC40221.1"/>
    <property type="molecule type" value="Genomic_DNA"/>
</dbReference>
<protein>
    <recommendedName>
        <fullName evidence="4">Protein arginine N-methyltransferase</fullName>
    </recommendedName>
</protein>
<keyword evidence="3 4" id="KW-0949">S-adenosyl-L-methionine</keyword>
<dbReference type="Pfam" id="PF17286">
    <property type="entry name" value="PRMT5_C"/>
    <property type="match status" value="1"/>
</dbReference>